<dbReference type="Gene3D" id="3.90.79.10">
    <property type="entry name" value="Nucleoside Triphosphate Pyrophosphohydrolase"/>
    <property type="match status" value="1"/>
</dbReference>
<dbReference type="PROSITE" id="PS51462">
    <property type="entry name" value="NUDIX"/>
    <property type="match status" value="1"/>
</dbReference>
<evidence type="ECO:0000256" key="1">
    <source>
        <dbReference type="ARBA" id="ARBA00001946"/>
    </source>
</evidence>
<name>A0A4U5W3U7_STRLS</name>
<evidence type="ECO:0000259" key="3">
    <source>
        <dbReference type="PROSITE" id="PS51462"/>
    </source>
</evidence>
<dbReference type="InterPro" id="IPR000086">
    <property type="entry name" value="NUDIX_hydrolase_dom"/>
</dbReference>
<dbReference type="GO" id="GO:0019693">
    <property type="term" value="P:ribose phosphate metabolic process"/>
    <property type="evidence" value="ECO:0007669"/>
    <property type="project" value="TreeGrafter"/>
</dbReference>
<sequence length="198" mass="21749">MGGPPDSTWPSRPAGRTGTVLSVEQRGSWTRHGGKTPYRTPRFRVHRDKITRPDGRRGNYDWIQAPDQVRVAALVDGQLVLIEQYHYLAGILWQLPGGSVDPDDNDALTAARRELTEETGYHDGTWTGHGFLHPLPGLTDCRVHLWRVDQPSSGPTAAEPSEADLKVLRVPLPEAVASIHEGRLRCAPSAALILSLTS</sequence>
<dbReference type="PANTHER" id="PTHR11839:SF18">
    <property type="entry name" value="NUDIX HYDROLASE DOMAIN-CONTAINING PROTEIN"/>
    <property type="match status" value="1"/>
</dbReference>
<reference evidence="4 5" key="1">
    <citation type="submission" date="2019-04" db="EMBL/GenBank/DDBJ databases">
        <title>Streptomyces lasaliensis sp. nov., an Actinomycete isolated from soil which produces the polyether antibiotic lasalocid.</title>
        <authorList>
            <person name="Erwin G."/>
            <person name="Haber C."/>
        </authorList>
    </citation>
    <scope>NUCLEOTIDE SEQUENCE [LARGE SCALE GENOMIC DNA]</scope>
    <source>
        <strain evidence="4 5">X-537</strain>
    </source>
</reference>
<dbReference type="InterPro" id="IPR015797">
    <property type="entry name" value="NUDIX_hydrolase-like_dom_sf"/>
</dbReference>
<comment type="cofactor">
    <cofactor evidence="1">
        <name>Mg(2+)</name>
        <dbReference type="ChEBI" id="CHEBI:18420"/>
    </cofactor>
</comment>
<evidence type="ECO:0000256" key="2">
    <source>
        <dbReference type="ARBA" id="ARBA00022801"/>
    </source>
</evidence>
<accession>A0A4U5W3U7</accession>
<dbReference type="GO" id="GO:0016787">
    <property type="term" value="F:hydrolase activity"/>
    <property type="evidence" value="ECO:0007669"/>
    <property type="project" value="UniProtKB-KW"/>
</dbReference>
<evidence type="ECO:0000313" key="4">
    <source>
        <dbReference type="EMBL" id="TKS96096.1"/>
    </source>
</evidence>
<feature type="domain" description="Nudix hydrolase" evidence="3">
    <location>
        <begin position="64"/>
        <end position="192"/>
    </location>
</feature>
<proteinExistence type="predicted"/>
<dbReference type="SUPFAM" id="SSF55811">
    <property type="entry name" value="Nudix"/>
    <property type="match status" value="1"/>
</dbReference>
<dbReference type="Pfam" id="PF00293">
    <property type="entry name" value="NUDIX"/>
    <property type="match status" value="1"/>
</dbReference>
<dbReference type="AlphaFoldDB" id="A0A4U5W3U7"/>
<organism evidence="4 5">
    <name type="scientific">Streptomyces lasalocidi</name>
    <name type="common">Streptomyces lasaliensis</name>
    <dbReference type="NCBI Taxonomy" id="324833"/>
    <lineage>
        <taxon>Bacteria</taxon>
        <taxon>Bacillati</taxon>
        <taxon>Actinomycetota</taxon>
        <taxon>Actinomycetes</taxon>
        <taxon>Kitasatosporales</taxon>
        <taxon>Streptomycetaceae</taxon>
        <taxon>Streptomyces</taxon>
    </lineage>
</organism>
<dbReference type="OrthoDB" id="4206674at2"/>
<protein>
    <submittedName>
        <fullName evidence="4">NUDIX hydrolase</fullName>
    </submittedName>
</protein>
<gene>
    <name evidence="4" type="ORF">E4U91_35505</name>
</gene>
<dbReference type="Proteomes" id="UP000305929">
    <property type="component" value="Unassembled WGS sequence"/>
</dbReference>
<dbReference type="GO" id="GO:0005829">
    <property type="term" value="C:cytosol"/>
    <property type="evidence" value="ECO:0007669"/>
    <property type="project" value="TreeGrafter"/>
</dbReference>
<dbReference type="PANTHER" id="PTHR11839">
    <property type="entry name" value="UDP/ADP-SUGAR PYROPHOSPHATASE"/>
    <property type="match status" value="1"/>
</dbReference>
<comment type="caution">
    <text evidence="4">The sequence shown here is derived from an EMBL/GenBank/DDBJ whole genome shotgun (WGS) entry which is preliminary data.</text>
</comment>
<keyword evidence="5" id="KW-1185">Reference proteome</keyword>
<dbReference type="GO" id="GO:0006753">
    <property type="term" value="P:nucleoside phosphate metabolic process"/>
    <property type="evidence" value="ECO:0007669"/>
    <property type="project" value="TreeGrafter"/>
</dbReference>
<evidence type="ECO:0000313" key="5">
    <source>
        <dbReference type="Proteomes" id="UP000305929"/>
    </source>
</evidence>
<keyword evidence="2 4" id="KW-0378">Hydrolase</keyword>
<dbReference type="EMBL" id="SZNQ01000003">
    <property type="protein sequence ID" value="TKS96096.1"/>
    <property type="molecule type" value="Genomic_DNA"/>
</dbReference>